<accession>A0A0C5WKG7</accession>
<evidence type="ECO:0000313" key="2">
    <source>
        <dbReference type="Proteomes" id="UP000032303"/>
    </source>
</evidence>
<gene>
    <name evidence="1" type="ORF">H744_1c0594</name>
</gene>
<reference evidence="1 2" key="1">
    <citation type="submission" date="2013-05" db="EMBL/GenBank/DDBJ databases">
        <title>Complete genome sequence of the lipase-producing bacterium Photobacterium gaetbulicola Gung47.</title>
        <authorList>
            <person name="Kim Y.-O."/>
        </authorList>
    </citation>
    <scope>NUCLEOTIDE SEQUENCE [LARGE SCALE GENOMIC DNA]</scope>
    <source>
        <strain evidence="1 2">Gung47</strain>
    </source>
</reference>
<dbReference type="PATRIC" id="fig|658445.3.peg.643"/>
<protein>
    <submittedName>
        <fullName evidence="1">Uncharacterized protein</fullName>
    </submittedName>
</protein>
<dbReference type="STRING" id="658445.H744_1c0594"/>
<organism evidence="1 2">
    <name type="scientific">Photobacterium gaetbulicola Gung47</name>
    <dbReference type="NCBI Taxonomy" id="658445"/>
    <lineage>
        <taxon>Bacteria</taxon>
        <taxon>Pseudomonadati</taxon>
        <taxon>Pseudomonadota</taxon>
        <taxon>Gammaproteobacteria</taxon>
        <taxon>Vibrionales</taxon>
        <taxon>Vibrionaceae</taxon>
        <taxon>Photobacterium</taxon>
    </lineage>
</organism>
<name>A0A0C5WKG7_9GAMM</name>
<dbReference type="KEGG" id="pgb:H744_1c0594"/>
<dbReference type="EMBL" id="CP005973">
    <property type="protein sequence ID" value="AJR05619.1"/>
    <property type="molecule type" value="Genomic_DNA"/>
</dbReference>
<dbReference type="HOGENOM" id="CLU_1249662_0_0_6"/>
<dbReference type="OrthoDB" id="5829758at2"/>
<dbReference type="Proteomes" id="UP000032303">
    <property type="component" value="Chromosome 1"/>
</dbReference>
<sequence>MLRLMFFLSIAAVKGKDWLFSMLTMLENISLALTPELEKLNRSEYKTDELDTLATQWSGMWDSVTDNLSFRKPGKQPVRELLAIAECQSRLNIQVVDFEVLSHGGANSSIAQMLACQRNMGDPAAAYSQQVAILTSLPHLVTPRHKTLETKPALKLEKNRKIIQLKAQEDLISLLCFFYLIQVKTNEVNYVFCLCSGLPYWRRAYLYGCGITRDGWQRIRP</sequence>
<evidence type="ECO:0000313" key="1">
    <source>
        <dbReference type="EMBL" id="AJR05619.1"/>
    </source>
</evidence>
<dbReference type="AlphaFoldDB" id="A0A0C5WKG7"/>
<keyword evidence="2" id="KW-1185">Reference proteome</keyword>
<proteinExistence type="predicted"/>